<comment type="caution">
    <text evidence="2">The sequence shown here is derived from an EMBL/GenBank/DDBJ whole genome shotgun (WGS) entry which is preliminary data.</text>
</comment>
<dbReference type="Proteomes" id="UP001500755">
    <property type="component" value="Unassembled WGS sequence"/>
</dbReference>
<keyword evidence="1" id="KW-0472">Membrane</keyword>
<sequence>MLSPDRPLGATLGCMDGHRQNPRGPVRVTAQVLAVLTVLLVAGACVPVLITVDGAGSAGSFGLAPFAVRRDPADPRSLALLGTGVAALGVAVWTGAWARADARASTAVRPPILLVVLCLLVGAALLGVAEVLRTRDAMVLWDGIDPTTGRATGGMVRETPTAWVGLVHAAALTAGASAVCLLLGFRRRLRRASRARRGGAVRTDPSRR</sequence>
<dbReference type="EMBL" id="BAAANO010000025">
    <property type="protein sequence ID" value="GAA2012467.1"/>
    <property type="molecule type" value="Genomic_DNA"/>
</dbReference>
<keyword evidence="3" id="KW-1185">Reference proteome</keyword>
<proteinExistence type="predicted"/>
<evidence type="ECO:0000256" key="1">
    <source>
        <dbReference type="SAM" id="Phobius"/>
    </source>
</evidence>
<name>A0ABP5EZJ0_9MICO</name>
<accession>A0ABP5EZJ0</accession>
<evidence type="ECO:0000313" key="3">
    <source>
        <dbReference type="Proteomes" id="UP001500755"/>
    </source>
</evidence>
<keyword evidence="1" id="KW-0812">Transmembrane</keyword>
<feature type="transmembrane region" description="Helical" evidence="1">
    <location>
        <begin position="78"/>
        <end position="100"/>
    </location>
</feature>
<feature type="transmembrane region" description="Helical" evidence="1">
    <location>
        <begin position="28"/>
        <end position="50"/>
    </location>
</feature>
<reference evidence="3" key="1">
    <citation type="journal article" date="2019" name="Int. J. Syst. Evol. Microbiol.">
        <title>The Global Catalogue of Microorganisms (GCM) 10K type strain sequencing project: providing services to taxonomists for standard genome sequencing and annotation.</title>
        <authorList>
            <consortium name="The Broad Institute Genomics Platform"/>
            <consortium name="The Broad Institute Genome Sequencing Center for Infectious Disease"/>
            <person name="Wu L."/>
            <person name="Ma J."/>
        </authorList>
    </citation>
    <scope>NUCLEOTIDE SEQUENCE [LARGE SCALE GENOMIC DNA]</scope>
    <source>
        <strain evidence="3">JCM 14546</strain>
    </source>
</reference>
<protein>
    <submittedName>
        <fullName evidence="2">Uncharacterized protein</fullName>
    </submittedName>
</protein>
<gene>
    <name evidence="2" type="ORF">GCM10009755_24960</name>
</gene>
<organism evidence="2 3">
    <name type="scientific">Brevibacterium samyangense</name>
    <dbReference type="NCBI Taxonomy" id="366888"/>
    <lineage>
        <taxon>Bacteria</taxon>
        <taxon>Bacillati</taxon>
        <taxon>Actinomycetota</taxon>
        <taxon>Actinomycetes</taxon>
        <taxon>Micrococcales</taxon>
        <taxon>Brevibacteriaceae</taxon>
        <taxon>Brevibacterium</taxon>
    </lineage>
</organism>
<feature type="transmembrane region" description="Helical" evidence="1">
    <location>
        <begin position="162"/>
        <end position="185"/>
    </location>
</feature>
<evidence type="ECO:0000313" key="2">
    <source>
        <dbReference type="EMBL" id="GAA2012467.1"/>
    </source>
</evidence>
<feature type="transmembrane region" description="Helical" evidence="1">
    <location>
        <begin position="112"/>
        <end position="132"/>
    </location>
</feature>
<keyword evidence="1" id="KW-1133">Transmembrane helix</keyword>